<accession>A0A410X3R2</accession>
<dbReference type="InterPro" id="IPR027417">
    <property type="entry name" value="P-loop_NTPase"/>
</dbReference>
<dbReference type="SUPFAM" id="SSF52540">
    <property type="entry name" value="P-loop containing nucleoside triphosphate hydrolases"/>
    <property type="match status" value="1"/>
</dbReference>
<keyword evidence="1" id="KW-0813">Transport</keyword>
<dbReference type="PANTHER" id="PTHR42781">
    <property type="entry name" value="SPERMIDINE/PUTRESCINE IMPORT ATP-BINDING PROTEIN POTA"/>
    <property type="match status" value="1"/>
</dbReference>
<dbReference type="GO" id="GO:0043190">
    <property type="term" value="C:ATP-binding cassette (ABC) transporter complex"/>
    <property type="evidence" value="ECO:0007669"/>
    <property type="project" value="InterPro"/>
</dbReference>
<dbReference type="InterPro" id="IPR017871">
    <property type="entry name" value="ABC_transporter-like_CS"/>
</dbReference>
<keyword evidence="4" id="KW-0547">Nucleotide-binding</keyword>
<keyword evidence="5 14" id="KW-0067">ATP-binding</keyword>
<dbReference type="Pfam" id="PF08402">
    <property type="entry name" value="TOBE_2"/>
    <property type="match status" value="1"/>
</dbReference>
<keyword evidence="16" id="KW-1185">Reference proteome</keyword>
<evidence type="ECO:0000256" key="1">
    <source>
        <dbReference type="ARBA" id="ARBA00022448"/>
    </source>
</evidence>
<dbReference type="EMBL" id="CP026520">
    <property type="protein sequence ID" value="QAV21231.1"/>
    <property type="molecule type" value="Genomic_DNA"/>
</dbReference>
<reference evidence="13 16" key="2">
    <citation type="submission" date="2022-05" db="EMBL/GenBank/DDBJ databases">
        <title>Genome Sequencing of Bee-Associated Microbes.</title>
        <authorList>
            <person name="Dunlap C."/>
        </authorList>
    </citation>
    <scope>NUCLEOTIDE SEQUENCE [LARGE SCALE GENOMIC DNA]</scope>
    <source>
        <strain evidence="13 16">NRRL B-23120</strain>
    </source>
</reference>
<dbReference type="PROSITE" id="PS00211">
    <property type="entry name" value="ABC_TRANSPORTER_1"/>
    <property type="match status" value="1"/>
</dbReference>
<sequence>MNQAHLSIRGIRKTFGSFTALDSIHLDVRKNEFVCLLGPSGCGKTTLLRIIAGLEHPDTGTVSAGGRDITALPPAQRNFGMMFQSYALFPNMTAAQNIAFGLKSRKLGKRDVAEKVRESLDLVDLWEMRDKYPSQLSGGQQQRIALARAVALSPDFLLLDEPLSALDAKVRHKLRGEIRALQEKIGVTTIMVTHDQEEALTMADRIVVMNNAEVAQIGTPREVYERPASPFVADFIGAINFLDGAELQERGVRGAGGMMAVRPEHIGAEEPGSRGGIPAVVRGIEFRGPFYHVMLDVLGSGGEPLGRPMTIHVSAQHYQQLGLEKNKKLSLRLPEERLIAFEPQAAAK</sequence>
<dbReference type="EMBL" id="JAMDMJ010000007">
    <property type="protein sequence ID" value="MCY9595291.1"/>
    <property type="molecule type" value="Genomic_DNA"/>
</dbReference>
<dbReference type="InterPro" id="IPR017666">
    <property type="entry name" value="AminoethylPonate_ABC_PhnT2"/>
</dbReference>
<dbReference type="InterPro" id="IPR003593">
    <property type="entry name" value="AAA+_ATPase"/>
</dbReference>
<evidence type="ECO:0000256" key="8">
    <source>
        <dbReference type="ARBA" id="ARBA00052482"/>
    </source>
</evidence>
<evidence type="ECO:0000256" key="10">
    <source>
        <dbReference type="ARBA" id="ARBA00066388"/>
    </source>
</evidence>
<dbReference type="AlphaFoldDB" id="A0A410X3R2"/>
<evidence type="ECO:0000256" key="5">
    <source>
        <dbReference type="ARBA" id="ARBA00022840"/>
    </source>
</evidence>
<dbReference type="GO" id="GO:0015418">
    <property type="term" value="F:ABC-type quaternary ammonium compound transporting activity"/>
    <property type="evidence" value="ECO:0007669"/>
    <property type="project" value="UniProtKB-EC"/>
</dbReference>
<dbReference type="FunFam" id="3.40.50.300:FF:000425">
    <property type="entry name" value="Probable ABC transporter, ATP-binding subunit"/>
    <property type="match status" value="1"/>
</dbReference>
<dbReference type="PROSITE" id="PS50893">
    <property type="entry name" value="ABC_TRANSPORTER_2"/>
    <property type="match status" value="1"/>
</dbReference>
<evidence type="ECO:0000256" key="7">
    <source>
        <dbReference type="ARBA" id="ARBA00023136"/>
    </source>
</evidence>
<evidence type="ECO:0000256" key="3">
    <source>
        <dbReference type="ARBA" id="ARBA00022519"/>
    </source>
</evidence>
<dbReference type="Pfam" id="PF00005">
    <property type="entry name" value="ABC_tran"/>
    <property type="match status" value="1"/>
</dbReference>
<evidence type="ECO:0000256" key="9">
    <source>
        <dbReference type="ARBA" id="ARBA00063934"/>
    </source>
</evidence>
<dbReference type="InterPro" id="IPR008995">
    <property type="entry name" value="Mo/tungstate-bd_C_term_dom"/>
</dbReference>
<dbReference type="NCBIfam" id="TIGR03265">
    <property type="entry name" value="PhnT2"/>
    <property type="match status" value="1"/>
</dbReference>
<dbReference type="InterPro" id="IPR003439">
    <property type="entry name" value="ABC_transporter-like_ATP-bd"/>
</dbReference>
<dbReference type="Proteomes" id="UP000288943">
    <property type="component" value="Chromosome"/>
</dbReference>
<keyword evidence="2" id="KW-1003">Cell membrane</keyword>
<evidence type="ECO:0000256" key="11">
    <source>
        <dbReference type="ARBA" id="ARBA00070305"/>
    </source>
</evidence>
<evidence type="ECO:0000256" key="6">
    <source>
        <dbReference type="ARBA" id="ARBA00022967"/>
    </source>
</evidence>
<keyword evidence="6" id="KW-1278">Translocase</keyword>
<evidence type="ECO:0000256" key="4">
    <source>
        <dbReference type="ARBA" id="ARBA00022741"/>
    </source>
</evidence>
<proteinExistence type="predicted"/>
<evidence type="ECO:0000259" key="12">
    <source>
        <dbReference type="PROSITE" id="PS50893"/>
    </source>
</evidence>
<dbReference type="KEGG" id="pchi:PC41400_27625"/>
<dbReference type="RefSeq" id="WP_042234906.1">
    <property type="nucleotide sequence ID" value="NZ_CP026520.1"/>
</dbReference>
<evidence type="ECO:0000256" key="2">
    <source>
        <dbReference type="ARBA" id="ARBA00022475"/>
    </source>
</evidence>
<dbReference type="Gene3D" id="3.40.50.300">
    <property type="entry name" value="P-loop containing nucleotide triphosphate hydrolases"/>
    <property type="match status" value="1"/>
</dbReference>
<dbReference type="EC" id="7.6.2.9" evidence="10"/>
<evidence type="ECO:0000313" key="14">
    <source>
        <dbReference type="EMBL" id="QAV21231.1"/>
    </source>
</evidence>
<keyword evidence="7" id="KW-0472">Membrane</keyword>
<reference evidence="14 15" key="1">
    <citation type="submission" date="2018-01" db="EMBL/GenBank/DDBJ databases">
        <title>The whole genome sequencing and assembly of Paenibacillus chitinolyticus KCCM 41400 strain.</title>
        <authorList>
            <person name="Kim J.-Y."/>
            <person name="Park M.-K."/>
            <person name="Lee Y.-J."/>
            <person name="Yi H."/>
            <person name="Bahn Y.-S."/>
            <person name="Kim J.F."/>
            <person name="Lee D.-W."/>
        </authorList>
    </citation>
    <scope>NUCLEOTIDE SEQUENCE [LARGE SCALE GENOMIC DNA]</scope>
    <source>
        <strain evidence="14 15">KCCM 41400</strain>
    </source>
</reference>
<dbReference type="GO" id="GO:0005524">
    <property type="term" value="F:ATP binding"/>
    <property type="evidence" value="ECO:0007669"/>
    <property type="project" value="UniProtKB-KW"/>
</dbReference>
<evidence type="ECO:0000313" key="16">
    <source>
        <dbReference type="Proteomes" id="UP001527202"/>
    </source>
</evidence>
<evidence type="ECO:0000313" key="15">
    <source>
        <dbReference type="Proteomes" id="UP000288943"/>
    </source>
</evidence>
<dbReference type="GO" id="GO:0016887">
    <property type="term" value="F:ATP hydrolysis activity"/>
    <property type="evidence" value="ECO:0007669"/>
    <property type="project" value="InterPro"/>
</dbReference>
<dbReference type="GeneID" id="95378563"/>
<comment type="subunit">
    <text evidence="9">The complex is composed of two ATP-binding proteins (OpuCA), two transmembrane proteins (OpuCB and OpuCD) and a solute-binding protein (OpuCC).</text>
</comment>
<dbReference type="InterPro" id="IPR013611">
    <property type="entry name" value="Transp-assoc_OB_typ2"/>
</dbReference>
<evidence type="ECO:0000313" key="13">
    <source>
        <dbReference type="EMBL" id="MCY9595291.1"/>
    </source>
</evidence>
<dbReference type="SMART" id="SM00382">
    <property type="entry name" value="AAA"/>
    <property type="match status" value="1"/>
</dbReference>
<keyword evidence="3" id="KW-0997">Cell inner membrane</keyword>
<gene>
    <name evidence="13" type="ORF">M5X16_05830</name>
    <name evidence="14" type="ORF">PC41400_27625</name>
</gene>
<protein>
    <recommendedName>
        <fullName evidence="11">Carnitine transport ATP-binding protein OpuCA</fullName>
        <ecNumber evidence="10">7.6.2.9</ecNumber>
    </recommendedName>
</protein>
<comment type="catalytic activity">
    <reaction evidence="8">
        <text>a quaternary ammonium(out) + ATP + H2O = a quaternary ammonium(in) + ADP + phosphate + H(+)</text>
        <dbReference type="Rhea" id="RHEA:11036"/>
        <dbReference type="ChEBI" id="CHEBI:15377"/>
        <dbReference type="ChEBI" id="CHEBI:15378"/>
        <dbReference type="ChEBI" id="CHEBI:30616"/>
        <dbReference type="ChEBI" id="CHEBI:35267"/>
        <dbReference type="ChEBI" id="CHEBI:43474"/>
        <dbReference type="ChEBI" id="CHEBI:456216"/>
        <dbReference type="EC" id="7.6.2.9"/>
    </reaction>
</comment>
<dbReference type="Proteomes" id="UP001527202">
    <property type="component" value="Unassembled WGS sequence"/>
</dbReference>
<dbReference type="InterPro" id="IPR050093">
    <property type="entry name" value="ABC_SmlMolc_Importer"/>
</dbReference>
<feature type="domain" description="ABC transporter" evidence="12">
    <location>
        <begin position="6"/>
        <end position="236"/>
    </location>
</feature>
<dbReference type="SUPFAM" id="SSF50331">
    <property type="entry name" value="MOP-like"/>
    <property type="match status" value="1"/>
</dbReference>
<name>A0A410X3R2_9BACL</name>
<dbReference type="OrthoDB" id="9802264at2"/>
<dbReference type="PANTHER" id="PTHR42781:SF5">
    <property type="entry name" value="PUTRESCINE TRANSPORT ATP-BINDING PROTEIN POTG"/>
    <property type="match status" value="1"/>
</dbReference>
<organism evidence="14 15">
    <name type="scientific">Paenibacillus chitinolyticus</name>
    <dbReference type="NCBI Taxonomy" id="79263"/>
    <lineage>
        <taxon>Bacteria</taxon>
        <taxon>Bacillati</taxon>
        <taxon>Bacillota</taxon>
        <taxon>Bacilli</taxon>
        <taxon>Bacillales</taxon>
        <taxon>Paenibacillaceae</taxon>
        <taxon>Paenibacillus</taxon>
    </lineage>
</organism>